<keyword evidence="2" id="KW-0902">Two-component regulatory system</keyword>
<evidence type="ECO:0000256" key="1">
    <source>
        <dbReference type="ARBA" id="ARBA00022553"/>
    </source>
</evidence>
<dbReference type="PATRIC" id="fig|1502723.3.peg.5873"/>
<keyword evidence="9" id="KW-1185">Reference proteome</keyword>
<protein>
    <submittedName>
        <fullName evidence="8">Response regulator with CheY-like receiver domain and winged-helix DNA-binding domain</fullName>
    </submittedName>
</protein>
<dbReference type="GO" id="GO:0000976">
    <property type="term" value="F:transcription cis-regulatory region binding"/>
    <property type="evidence" value="ECO:0007669"/>
    <property type="project" value="TreeGrafter"/>
</dbReference>
<dbReference type="GO" id="GO:0032993">
    <property type="term" value="C:protein-DNA complex"/>
    <property type="evidence" value="ECO:0007669"/>
    <property type="project" value="TreeGrafter"/>
</dbReference>
<dbReference type="SUPFAM" id="SSF46894">
    <property type="entry name" value="C-terminal effector domain of the bipartite response regulators"/>
    <property type="match status" value="1"/>
</dbReference>
<keyword evidence="1" id="KW-0597">Phosphoprotein</keyword>
<comment type="caution">
    <text evidence="8">The sequence shown here is derived from an EMBL/GenBank/DDBJ whole genome shotgun (WGS) entry which is preliminary data.</text>
</comment>
<evidence type="ECO:0000256" key="4">
    <source>
        <dbReference type="ARBA" id="ARBA00023125"/>
    </source>
</evidence>
<dbReference type="AlphaFoldDB" id="A0A0D8B8K2"/>
<dbReference type="InterPro" id="IPR003018">
    <property type="entry name" value="GAF"/>
</dbReference>
<evidence type="ECO:0000313" key="9">
    <source>
        <dbReference type="Proteomes" id="UP000032545"/>
    </source>
</evidence>
<evidence type="ECO:0000256" key="6">
    <source>
        <dbReference type="PROSITE-ProRule" id="PRU01091"/>
    </source>
</evidence>
<dbReference type="Pfam" id="PF01590">
    <property type="entry name" value="GAF"/>
    <property type="match status" value="1"/>
</dbReference>
<proteinExistence type="predicted"/>
<name>A0A0D8B8K2_9ACTN</name>
<dbReference type="Pfam" id="PF00486">
    <property type="entry name" value="Trans_reg_C"/>
    <property type="match status" value="1"/>
</dbReference>
<evidence type="ECO:0000256" key="5">
    <source>
        <dbReference type="ARBA" id="ARBA00023163"/>
    </source>
</evidence>
<evidence type="ECO:0000259" key="7">
    <source>
        <dbReference type="PROSITE" id="PS51755"/>
    </source>
</evidence>
<keyword evidence="3" id="KW-0805">Transcription regulation</keyword>
<dbReference type="Gene3D" id="1.10.10.10">
    <property type="entry name" value="Winged helix-like DNA-binding domain superfamily/Winged helix DNA-binding domain"/>
    <property type="match status" value="1"/>
</dbReference>
<dbReference type="GO" id="GO:0005829">
    <property type="term" value="C:cytosol"/>
    <property type="evidence" value="ECO:0007669"/>
    <property type="project" value="TreeGrafter"/>
</dbReference>
<dbReference type="PANTHER" id="PTHR48111">
    <property type="entry name" value="REGULATOR OF RPOS"/>
    <property type="match status" value="1"/>
</dbReference>
<keyword evidence="5" id="KW-0804">Transcription</keyword>
<dbReference type="Proteomes" id="UP000032545">
    <property type="component" value="Unassembled WGS sequence"/>
</dbReference>
<dbReference type="EMBL" id="JYFN01000066">
    <property type="protein sequence ID" value="KJE20234.1"/>
    <property type="molecule type" value="Genomic_DNA"/>
</dbReference>
<sequence>MRADTQAQRAQDAGAELRREVRLDGPVVVVADGARPDAEALALLAGRERWRLVEAGGVDAARRATSLRKASLIAVVTDDPRFAVEVTRAMCRSCDAPVIVVGDLDPMIRVRVLTDGADLALPTGLDQSAVGAQIMALLRRVSDTWEPTVRYLSAAELQVDLWARTCLLGGAELTLSPTEFRLLAYLMRHPHRALPRFRIVRTLWGSAGGPGDTNALRIQVSRLRNKITIAGRPTPLIRAVRGVGYEFTENVLEMGDDVSGAAARLTSLTMPRTVLDIARRLPRASQTAAAEFLTTTLVTSSACDAAAIFRRGGGLMHLVAERGNTARWRELMAGGVPLRSSFAQVHAFETSQPTQIADIVGGAHGYRETTRALAADGFHSCLFVPIFNGPTAWGGLGLASRSRRPLDPAVTTFGVAIAAMFSLVIRPASELAG</sequence>
<dbReference type="InterPro" id="IPR036388">
    <property type="entry name" value="WH-like_DNA-bd_sf"/>
</dbReference>
<dbReference type="GO" id="GO:0006355">
    <property type="term" value="P:regulation of DNA-templated transcription"/>
    <property type="evidence" value="ECO:0007669"/>
    <property type="project" value="InterPro"/>
</dbReference>
<keyword evidence="4 6" id="KW-0238">DNA-binding</keyword>
<feature type="domain" description="OmpR/PhoB-type" evidence="7">
    <location>
        <begin position="149"/>
        <end position="249"/>
    </location>
</feature>
<dbReference type="InterPro" id="IPR029016">
    <property type="entry name" value="GAF-like_dom_sf"/>
</dbReference>
<dbReference type="Gene3D" id="3.30.450.40">
    <property type="match status" value="1"/>
</dbReference>
<feature type="DNA-binding region" description="OmpR/PhoB-type" evidence="6">
    <location>
        <begin position="149"/>
        <end position="249"/>
    </location>
</feature>
<dbReference type="GO" id="GO:0000156">
    <property type="term" value="F:phosphorelay response regulator activity"/>
    <property type="evidence" value="ECO:0007669"/>
    <property type="project" value="TreeGrafter"/>
</dbReference>
<reference evidence="8 9" key="2">
    <citation type="journal article" date="2016" name="Genome Announc.">
        <title>Permanent Draft Genome Sequences for Two Variants of Frankia sp. Strain CpI1, the First Frankia Strain Isolated from Root Nodules of Comptonia peregrina.</title>
        <authorList>
            <person name="Oshone R."/>
            <person name="Hurst S.G.IV."/>
            <person name="Abebe-Akele F."/>
            <person name="Simpson S."/>
            <person name="Morris K."/>
            <person name="Thomas W.K."/>
            <person name="Tisa L.S."/>
        </authorList>
    </citation>
    <scope>NUCLEOTIDE SEQUENCE [LARGE SCALE GENOMIC DNA]</scope>
    <source>
        <strain evidence="9">CpI1-S</strain>
    </source>
</reference>
<evidence type="ECO:0000256" key="2">
    <source>
        <dbReference type="ARBA" id="ARBA00023012"/>
    </source>
</evidence>
<dbReference type="CDD" id="cd00383">
    <property type="entry name" value="trans_reg_C"/>
    <property type="match status" value="1"/>
</dbReference>
<dbReference type="PROSITE" id="PS51755">
    <property type="entry name" value="OMPR_PHOB"/>
    <property type="match status" value="1"/>
</dbReference>
<dbReference type="OrthoDB" id="4104175at2"/>
<dbReference type="InterPro" id="IPR039420">
    <property type="entry name" value="WalR-like"/>
</dbReference>
<organism evidence="8 9">
    <name type="scientific">Frankia torreyi</name>
    <dbReference type="NCBI Taxonomy" id="1856"/>
    <lineage>
        <taxon>Bacteria</taxon>
        <taxon>Bacillati</taxon>
        <taxon>Actinomycetota</taxon>
        <taxon>Actinomycetes</taxon>
        <taxon>Frankiales</taxon>
        <taxon>Frankiaceae</taxon>
        <taxon>Frankia</taxon>
    </lineage>
</organism>
<dbReference type="RefSeq" id="WP_044887933.1">
    <property type="nucleotide sequence ID" value="NZ_JYFN01000066.1"/>
</dbReference>
<evidence type="ECO:0000256" key="3">
    <source>
        <dbReference type="ARBA" id="ARBA00023015"/>
    </source>
</evidence>
<dbReference type="PANTHER" id="PTHR48111:SF1">
    <property type="entry name" value="TWO-COMPONENT RESPONSE REGULATOR ORR33"/>
    <property type="match status" value="1"/>
</dbReference>
<evidence type="ECO:0000313" key="8">
    <source>
        <dbReference type="EMBL" id="KJE20234.1"/>
    </source>
</evidence>
<dbReference type="InterPro" id="IPR016032">
    <property type="entry name" value="Sig_transdc_resp-reg_C-effctor"/>
</dbReference>
<dbReference type="InterPro" id="IPR001867">
    <property type="entry name" value="OmpR/PhoB-type_DNA-bd"/>
</dbReference>
<accession>A0A0D8B8K2</accession>
<gene>
    <name evidence="8" type="ORF">FF36_05456</name>
</gene>
<reference evidence="9" key="1">
    <citation type="submission" date="2015-02" db="EMBL/GenBank/DDBJ databases">
        <title>Draft Genome of Frankia sp. CpI1-S.</title>
        <authorList>
            <person name="Oshone R.T."/>
            <person name="Ngom M."/>
            <person name="Ghodhbane-Gtari F."/>
            <person name="Gtari M."/>
            <person name="Morris K."/>
            <person name="Thomas K."/>
            <person name="Sen A."/>
            <person name="Tisa L.S."/>
        </authorList>
    </citation>
    <scope>NUCLEOTIDE SEQUENCE [LARGE SCALE GENOMIC DNA]</scope>
    <source>
        <strain evidence="9">CpI1-S</strain>
    </source>
</reference>
<dbReference type="SUPFAM" id="SSF55781">
    <property type="entry name" value="GAF domain-like"/>
    <property type="match status" value="1"/>
</dbReference>
<dbReference type="SMART" id="SM00862">
    <property type="entry name" value="Trans_reg_C"/>
    <property type="match status" value="1"/>
</dbReference>